<evidence type="ECO:0000313" key="1">
    <source>
        <dbReference type="EMBL" id="KFL37659.1"/>
    </source>
</evidence>
<keyword evidence="2" id="KW-1185">Reference proteome</keyword>
<dbReference type="EMBL" id="AVCJ01000001">
    <property type="protein sequence ID" value="KFL37659.1"/>
    <property type="molecule type" value="Genomic_DNA"/>
</dbReference>
<organism evidence="1 2">
    <name type="scientific">Arenimonas donghaensis DSM 18148 = HO3-R19</name>
    <dbReference type="NCBI Taxonomy" id="1121014"/>
    <lineage>
        <taxon>Bacteria</taxon>
        <taxon>Pseudomonadati</taxon>
        <taxon>Pseudomonadota</taxon>
        <taxon>Gammaproteobacteria</taxon>
        <taxon>Lysobacterales</taxon>
        <taxon>Lysobacteraceae</taxon>
        <taxon>Arenimonas</taxon>
    </lineage>
</organism>
<dbReference type="NCBIfam" id="TIGR02531">
    <property type="entry name" value="yecD_yerC"/>
    <property type="match status" value="1"/>
</dbReference>
<dbReference type="Pfam" id="PF01371">
    <property type="entry name" value="Trp_repressor"/>
    <property type="match status" value="1"/>
</dbReference>
<dbReference type="InterPro" id="IPR010921">
    <property type="entry name" value="Trp_repressor/repl_initiator"/>
</dbReference>
<evidence type="ECO:0008006" key="3">
    <source>
        <dbReference type="Google" id="ProtNLM"/>
    </source>
</evidence>
<accession>A0A087MLA6</accession>
<dbReference type="SUPFAM" id="SSF48295">
    <property type="entry name" value="TrpR-like"/>
    <property type="match status" value="1"/>
</dbReference>
<dbReference type="PATRIC" id="fig|1121014.3.peg.75"/>
<dbReference type="RefSeq" id="WP_034219867.1">
    <property type="nucleotide sequence ID" value="NZ_AVCJ01000001.1"/>
</dbReference>
<reference evidence="2" key="1">
    <citation type="submission" date="2013-08" db="EMBL/GenBank/DDBJ databases">
        <title>Genome sequencing of Arenimonas donghaensis.</title>
        <authorList>
            <person name="Chen F."/>
            <person name="Wang G."/>
        </authorList>
    </citation>
    <scope>NUCLEOTIDE SEQUENCE [LARGE SCALE GENOMIC DNA]</scope>
    <source>
        <strain evidence="2">HO3-R19</strain>
    </source>
</reference>
<dbReference type="STRING" id="1121014.N788_00390"/>
<dbReference type="InterPro" id="IPR000831">
    <property type="entry name" value="Trp_repress"/>
</dbReference>
<dbReference type="InterPro" id="IPR038116">
    <property type="entry name" value="TrpR-like_sf"/>
</dbReference>
<dbReference type="Gene3D" id="1.10.1270.10">
    <property type="entry name" value="TrpR-like"/>
    <property type="match status" value="1"/>
</dbReference>
<reference evidence="1 2" key="2">
    <citation type="journal article" date="2015" name="Stand. Genomic Sci.">
        <title>High quality draft genomic sequence of Arenimonas donghaensis DSM 18148(T).</title>
        <authorList>
            <person name="Chen F."/>
            <person name="Wang H."/>
            <person name="Cao Y."/>
            <person name="Li X."/>
            <person name="Wang G."/>
        </authorList>
    </citation>
    <scope>NUCLEOTIDE SEQUENCE [LARGE SCALE GENOMIC DNA]</scope>
    <source>
        <strain evidence="1 2">HO3-R19</strain>
    </source>
</reference>
<dbReference type="OrthoDB" id="2621539at2"/>
<dbReference type="GO" id="GO:0043565">
    <property type="term" value="F:sequence-specific DNA binding"/>
    <property type="evidence" value="ECO:0007669"/>
    <property type="project" value="InterPro"/>
</dbReference>
<dbReference type="AlphaFoldDB" id="A0A087MLA6"/>
<dbReference type="PANTHER" id="PTHR40080">
    <property type="entry name" value="LMO1763 PROTEIN"/>
    <property type="match status" value="1"/>
</dbReference>
<sequence>MKRRDPATRPDNADLDALVAALLSLRAPAELRAFLEDLCTPAELEALADRWRVIPLLQQAVPYREIHERTGVSVTTIGRVARCLERGAGGYRLAAERHADTLPHDAAH</sequence>
<dbReference type="InterPro" id="IPR013368">
    <property type="entry name" value="YecD_YerC"/>
</dbReference>
<dbReference type="PIRSF" id="PIRSF012508">
    <property type="entry name" value="YerC"/>
    <property type="match status" value="1"/>
</dbReference>
<dbReference type="GO" id="GO:0003700">
    <property type="term" value="F:DNA-binding transcription factor activity"/>
    <property type="evidence" value="ECO:0007669"/>
    <property type="project" value="InterPro"/>
</dbReference>
<dbReference type="Proteomes" id="UP000029085">
    <property type="component" value="Unassembled WGS sequence"/>
</dbReference>
<comment type="caution">
    <text evidence="1">The sequence shown here is derived from an EMBL/GenBank/DDBJ whole genome shotgun (WGS) entry which is preliminary data.</text>
</comment>
<gene>
    <name evidence="1" type="ORF">N788_00390</name>
</gene>
<evidence type="ECO:0000313" key="2">
    <source>
        <dbReference type="Proteomes" id="UP000029085"/>
    </source>
</evidence>
<proteinExistence type="predicted"/>
<dbReference type="PANTHER" id="PTHR40080:SF1">
    <property type="entry name" value="TRPR-LIKE PROTEIN YERC_YECD"/>
    <property type="match status" value="1"/>
</dbReference>
<name>A0A087MLA6_9GAMM</name>
<protein>
    <recommendedName>
        <fullName evidence="3">TrpR</fullName>
    </recommendedName>
</protein>